<dbReference type="AlphaFoldDB" id="A0A7S3L2K5"/>
<accession>A0A7S3L2K5</accession>
<gene>
    <name evidence="2" type="ORF">ACOF00016_LOCUS5464</name>
</gene>
<dbReference type="EMBL" id="HBIM01006420">
    <property type="protein sequence ID" value="CAE0407661.1"/>
    <property type="molecule type" value="Transcribed_RNA"/>
</dbReference>
<feature type="compositionally biased region" description="Polar residues" evidence="1">
    <location>
        <begin position="373"/>
        <end position="385"/>
    </location>
</feature>
<evidence type="ECO:0000313" key="2">
    <source>
        <dbReference type="EMBL" id="CAE0407661.1"/>
    </source>
</evidence>
<proteinExistence type="predicted"/>
<protein>
    <submittedName>
        <fullName evidence="2">Uncharacterized protein</fullName>
    </submittedName>
</protein>
<reference evidence="2" key="1">
    <citation type="submission" date="2021-01" db="EMBL/GenBank/DDBJ databases">
        <authorList>
            <person name="Corre E."/>
            <person name="Pelletier E."/>
            <person name="Niang G."/>
            <person name="Scheremetjew M."/>
            <person name="Finn R."/>
            <person name="Kale V."/>
            <person name="Holt S."/>
            <person name="Cochrane G."/>
            <person name="Meng A."/>
            <person name="Brown T."/>
            <person name="Cohen L."/>
        </authorList>
    </citation>
    <scope>NUCLEOTIDE SEQUENCE</scope>
    <source>
        <strain evidence="2">CCMP127</strain>
    </source>
</reference>
<evidence type="ECO:0000256" key="1">
    <source>
        <dbReference type="SAM" id="MobiDB-lite"/>
    </source>
</evidence>
<sequence>MLLPRTFSRSLSYSSSIAAMTFPPARGAFLTSASPRHPKNHPMRSSAQTMATSTSTSLRALPEWIVDAATNHPVASIGSIAGLVALLALLQYRGAIRKRLKLMREESWLFGAGVTMERIPTDEWRKDKTLITNSGLFANMALLELNPDFQQQATAEGWSLMTLGDYLSSLRPKQLPKKFSTDAIPKIIQREIEAGLGAALLKVLGPNLGIALLPAVGTGAIQKRAQALASSAAVKWFFDQGGEGEETSAAISASQDKGGIPLGFLTLLAGANLNAKFNSRAEPNKDIQQQQSANVSNFNLTAMEKMTAGEVVKGPSFVDPADTLVPQDNFCLEADFDRVIRRMESKLGAHPEHQKGHVASPEHQVALEVASKQAVQHNKDQTSTYDPEDTSMAAPVPINSRLFPDLHMGWGNAKCTHTKREVLKMRLISLLLNRLGANYQKMASGSKGGLYTVQMTPNGPKMTKPSELVQALMDSGHKIEVVPTSRLTTFGLALCVKEPNGQWTNVPLGVFLESGFEDEHGNASPAMMPHSGLDMYITGPLAGSRADGTPSTLRIQHFIGIEGFCGWKSHESPQVPFNEAVEQGARLTGSDAVRASRLAALYANALNGLATDLHLPFGGYGVTSVCNDSAAVVQHCLYGHNTIYPMTSIGKFAQRTMRYVQHFRQRLEDQQGLSSKDEEIQDLSALVYAMKQLPNDINSAPSNAESAARRMLRTIQPRLPFMLNVDSKQVMEAIITEEYAGKANHGDAQLREHVREKK</sequence>
<feature type="region of interest" description="Disordered" evidence="1">
    <location>
        <begin position="372"/>
        <end position="392"/>
    </location>
</feature>
<name>A0A7S3L2K5_9STRA</name>
<organism evidence="2">
    <name type="scientific">Amphora coffeiformis</name>
    <dbReference type="NCBI Taxonomy" id="265554"/>
    <lineage>
        <taxon>Eukaryota</taxon>
        <taxon>Sar</taxon>
        <taxon>Stramenopiles</taxon>
        <taxon>Ochrophyta</taxon>
        <taxon>Bacillariophyta</taxon>
        <taxon>Bacillariophyceae</taxon>
        <taxon>Bacillariophycidae</taxon>
        <taxon>Thalassiophysales</taxon>
        <taxon>Catenulaceae</taxon>
        <taxon>Amphora</taxon>
    </lineage>
</organism>